<evidence type="ECO:0000256" key="2">
    <source>
        <dbReference type="PROSITE-ProRule" id="PRU00703"/>
    </source>
</evidence>
<dbReference type="InterPro" id="IPR044729">
    <property type="entry name" value="CBS_bac"/>
</dbReference>
<dbReference type="InterPro" id="IPR046342">
    <property type="entry name" value="CBS_dom_sf"/>
</dbReference>
<dbReference type="Pfam" id="PF00571">
    <property type="entry name" value="CBS"/>
    <property type="match status" value="2"/>
</dbReference>
<keyword evidence="5" id="KW-1185">Reference proteome</keyword>
<accession>A0A6N1VCX3</accession>
<dbReference type="SMART" id="SM00116">
    <property type="entry name" value="CBS"/>
    <property type="match status" value="2"/>
</dbReference>
<dbReference type="Gene3D" id="3.10.580.10">
    <property type="entry name" value="CBS-domain"/>
    <property type="match status" value="1"/>
</dbReference>
<dbReference type="RefSeq" id="WP_175276451.1">
    <property type="nucleotide sequence ID" value="NZ_CP054836.1"/>
</dbReference>
<reference evidence="4 5" key="1">
    <citation type="submission" date="2020-06" db="EMBL/GenBank/DDBJ databases">
        <title>Oricola thermophila sp. nov. isolated from a tidal sediments.</title>
        <authorList>
            <person name="Kwon K.K."/>
            <person name="Yang S.-H."/>
            <person name="Park M.-J."/>
        </authorList>
    </citation>
    <scope>NUCLEOTIDE SEQUENCE [LARGE SCALE GENOMIC DNA]</scope>
    <source>
        <strain evidence="4 5">MEBiC13590</strain>
    </source>
</reference>
<feature type="domain" description="CBS" evidence="3">
    <location>
        <begin position="77"/>
        <end position="133"/>
    </location>
</feature>
<evidence type="ECO:0000313" key="5">
    <source>
        <dbReference type="Proteomes" id="UP000509367"/>
    </source>
</evidence>
<dbReference type="EMBL" id="CP054836">
    <property type="protein sequence ID" value="QKV18558.1"/>
    <property type="molecule type" value="Genomic_DNA"/>
</dbReference>
<dbReference type="PROSITE" id="PS51371">
    <property type="entry name" value="CBS"/>
    <property type="match status" value="2"/>
</dbReference>
<dbReference type="CDD" id="cd04629">
    <property type="entry name" value="CBS_pair_bac"/>
    <property type="match status" value="1"/>
</dbReference>
<dbReference type="SUPFAM" id="SSF54631">
    <property type="entry name" value="CBS-domain pair"/>
    <property type="match status" value="1"/>
</dbReference>
<dbReference type="AlphaFoldDB" id="A0A6N1VCX3"/>
<organism evidence="4 5">
    <name type="scientific">Oricola thermophila</name>
    <dbReference type="NCBI Taxonomy" id="2742145"/>
    <lineage>
        <taxon>Bacteria</taxon>
        <taxon>Pseudomonadati</taxon>
        <taxon>Pseudomonadota</taxon>
        <taxon>Alphaproteobacteria</taxon>
        <taxon>Hyphomicrobiales</taxon>
        <taxon>Ahrensiaceae</taxon>
        <taxon>Oricola</taxon>
    </lineage>
</organism>
<protein>
    <submittedName>
        <fullName evidence="4">CBS domain-containing protein</fullName>
    </submittedName>
</protein>
<dbReference type="Proteomes" id="UP000509367">
    <property type="component" value="Chromosome"/>
</dbReference>
<name>A0A6N1VCX3_9HYPH</name>
<sequence length="134" mass="15039">MADRRIDAVMQTEFLRLRRETPIREAVAKMVEAQAHAAPVVDDTGALIGILSQKDCFRPAVHASYYQQWQGTAGEYMNSNVVTLEAETDIVSAAEAFLEKPYRVFPVLRGGRLVGMLERTQLLAVFLQLSNDRQ</sequence>
<gene>
    <name evidence="4" type="ORF">HTY61_08895</name>
</gene>
<feature type="domain" description="CBS" evidence="3">
    <location>
        <begin position="10"/>
        <end position="66"/>
    </location>
</feature>
<dbReference type="PANTHER" id="PTHR43080">
    <property type="entry name" value="CBS DOMAIN-CONTAINING PROTEIN CBSX3, MITOCHONDRIAL"/>
    <property type="match status" value="1"/>
</dbReference>
<evidence type="ECO:0000256" key="1">
    <source>
        <dbReference type="ARBA" id="ARBA00023122"/>
    </source>
</evidence>
<dbReference type="InterPro" id="IPR000644">
    <property type="entry name" value="CBS_dom"/>
</dbReference>
<proteinExistence type="predicted"/>
<evidence type="ECO:0000313" key="4">
    <source>
        <dbReference type="EMBL" id="QKV18558.1"/>
    </source>
</evidence>
<dbReference type="PANTHER" id="PTHR43080:SF26">
    <property type="entry name" value="REGULATORY PROTEIN"/>
    <property type="match status" value="1"/>
</dbReference>
<keyword evidence="1 2" id="KW-0129">CBS domain</keyword>
<dbReference type="InterPro" id="IPR051257">
    <property type="entry name" value="Diverse_CBS-Domain"/>
</dbReference>
<dbReference type="KEGG" id="orm:HTY61_08895"/>
<evidence type="ECO:0000259" key="3">
    <source>
        <dbReference type="PROSITE" id="PS51371"/>
    </source>
</evidence>